<feature type="binding site" evidence="14">
    <location>
        <position position="1640"/>
    </location>
    <ligand>
        <name>ATP</name>
        <dbReference type="ChEBI" id="CHEBI:30616"/>
    </ligand>
</feature>
<dbReference type="SUPFAM" id="SSF55073">
    <property type="entry name" value="Nucleotide cyclase"/>
    <property type="match status" value="2"/>
</dbReference>
<feature type="transmembrane region" description="Helical" evidence="17">
    <location>
        <begin position="1844"/>
        <end position="1863"/>
    </location>
</feature>
<feature type="region of interest" description="Disordered" evidence="16">
    <location>
        <begin position="1998"/>
        <end position="2136"/>
    </location>
</feature>
<dbReference type="InterPro" id="IPR029787">
    <property type="entry name" value="Nucleotide_cyclase"/>
</dbReference>
<feature type="compositionally biased region" description="Low complexity" evidence="16">
    <location>
        <begin position="2848"/>
        <end position="2857"/>
    </location>
</feature>
<keyword evidence="7 14" id="KW-0067">ATP-binding</keyword>
<feature type="transmembrane region" description="Helical" evidence="17">
    <location>
        <begin position="1918"/>
        <end position="1935"/>
    </location>
</feature>
<dbReference type="SUPFAM" id="SSF81653">
    <property type="entry name" value="Calcium ATPase, transduction domain A"/>
    <property type="match status" value="1"/>
</dbReference>
<dbReference type="PANTHER" id="PTHR24092">
    <property type="entry name" value="PROBABLE PHOSPHOLIPID-TRANSPORTING ATPASE"/>
    <property type="match status" value="1"/>
</dbReference>
<feature type="compositionally biased region" description="Basic and acidic residues" evidence="16">
    <location>
        <begin position="674"/>
        <end position="684"/>
    </location>
</feature>
<feature type="compositionally biased region" description="Polar residues" evidence="16">
    <location>
        <begin position="2633"/>
        <end position="2642"/>
    </location>
</feature>
<feature type="compositionally biased region" description="Low complexity" evidence="16">
    <location>
        <begin position="2037"/>
        <end position="2050"/>
    </location>
</feature>
<keyword evidence="5 15" id="KW-0479">Metal-binding</keyword>
<feature type="compositionally biased region" description="Gly residues" evidence="16">
    <location>
        <begin position="4072"/>
        <end position="4084"/>
    </location>
</feature>
<evidence type="ECO:0000259" key="18">
    <source>
        <dbReference type="PROSITE" id="PS50125"/>
    </source>
</evidence>
<dbReference type="PROSITE" id="PS00154">
    <property type="entry name" value="ATPASE_E1_E2"/>
    <property type="match status" value="1"/>
</dbReference>
<dbReference type="GO" id="GO:0009190">
    <property type="term" value="P:cyclic nucleotide biosynthetic process"/>
    <property type="evidence" value="ECO:0007669"/>
    <property type="project" value="InterPro"/>
</dbReference>
<evidence type="ECO:0000256" key="15">
    <source>
        <dbReference type="PIRSR" id="PIRSR606539-3"/>
    </source>
</evidence>
<feature type="binding site" evidence="14">
    <location>
        <position position="1671"/>
    </location>
    <ligand>
        <name>ATP</name>
        <dbReference type="ChEBI" id="CHEBI:30616"/>
    </ligand>
</feature>
<dbReference type="Gene3D" id="3.40.1110.10">
    <property type="entry name" value="Calcium-transporting ATPase, cytoplasmic domain N"/>
    <property type="match status" value="1"/>
</dbReference>
<evidence type="ECO:0000256" key="6">
    <source>
        <dbReference type="ARBA" id="ARBA00022741"/>
    </source>
</evidence>
<feature type="region of interest" description="Disordered" evidence="16">
    <location>
        <begin position="4131"/>
        <end position="4178"/>
    </location>
</feature>
<dbReference type="InterPro" id="IPR036412">
    <property type="entry name" value="HAD-like_sf"/>
</dbReference>
<feature type="transmembrane region" description="Helical" evidence="17">
    <location>
        <begin position="2274"/>
        <end position="2291"/>
    </location>
</feature>
<feature type="transmembrane region" description="Helical" evidence="17">
    <location>
        <begin position="2336"/>
        <end position="2359"/>
    </location>
</feature>
<dbReference type="GO" id="GO:0140326">
    <property type="term" value="F:ATPase-coupled intramembrane lipid transporter activity"/>
    <property type="evidence" value="ECO:0007669"/>
    <property type="project" value="UniProtKB-EC"/>
</dbReference>
<evidence type="ECO:0000256" key="11">
    <source>
        <dbReference type="ARBA" id="ARBA00023136"/>
    </source>
</evidence>
<feature type="compositionally biased region" description="Polar residues" evidence="16">
    <location>
        <begin position="199"/>
        <end position="208"/>
    </location>
</feature>
<feature type="compositionally biased region" description="Basic and acidic residues" evidence="16">
    <location>
        <begin position="1266"/>
        <end position="1291"/>
    </location>
</feature>
<feature type="region of interest" description="Disordered" evidence="16">
    <location>
        <begin position="2177"/>
        <end position="2206"/>
    </location>
</feature>
<feature type="compositionally biased region" description="Polar residues" evidence="16">
    <location>
        <begin position="2109"/>
        <end position="2119"/>
    </location>
</feature>
<dbReference type="GO" id="GO:0005886">
    <property type="term" value="C:plasma membrane"/>
    <property type="evidence" value="ECO:0007669"/>
    <property type="project" value="TreeGrafter"/>
</dbReference>
<feature type="transmembrane region" description="Helical" evidence="17">
    <location>
        <begin position="3458"/>
        <end position="3479"/>
    </location>
</feature>
<feature type="transmembrane region" description="Helical" evidence="17">
    <location>
        <begin position="1875"/>
        <end position="1898"/>
    </location>
</feature>
<evidence type="ECO:0000256" key="4">
    <source>
        <dbReference type="ARBA" id="ARBA00022692"/>
    </source>
</evidence>
<feature type="transmembrane region" description="Helical" evidence="17">
    <location>
        <begin position="3298"/>
        <end position="3324"/>
    </location>
</feature>
<comment type="cofactor">
    <cofactor evidence="15">
        <name>Mg(2+)</name>
        <dbReference type="ChEBI" id="CHEBI:18420"/>
    </cofactor>
</comment>
<feature type="compositionally biased region" description="Basic and acidic residues" evidence="16">
    <location>
        <begin position="574"/>
        <end position="589"/>
    </location>
</feature>
<dbReference type="GO" id="GO:0035556">
    <property type="term" value="P:intracellular signal transduction"/>
    <property type="evidence" value="ECO:0007669"/>
    <property type="project" value="InterPro"/>
</dbReference>
<feature type="domain" description="Guanylate cyclase" evidence="18">
    <location>
        <begin position="3565"/>
        <end position="3620"/>
    </location>
</feature>
<dbReference type="GO" id="GO:0000287">
    <property type="term" value="F:magnesium ion binding"/>
    <property type="evidence" value="ECO:0007669"/>
    <property type="project" value="InterPro"/>
</dbReference>
<keyword evidence="9" id="KW-1278">Translocase</keyword>
<dbReference type="SMART" id="SM00044">
    <property type="entry name" value="CYCc"/>
    <property type="match status" value="1"/>
</dbReference>
<feature type="compositionally biased region" description="Low complexity" evidence="16">
    <location>
        <begin position="2978"/>
        <end position="2991"/>
    </location>
</feature>
<evidence type="ECO:0000256" key="8">
    <source>
        <dbReference type="ARBA" id="ARBA00022842"/>
    </source>
</evidence>
<feature type="compositionally biased region" description="Pro residues" evidence="16">
    <location>
        <begin position="3683"/>
        <end position="3694"/>
    </location>
</feature>
<gene>
    <name evidence="19" type="ORF">Cvel_5641</name>
</gene>
<feature type="compositionally biased region" description="Basic and acidic residues" evidence="16">
    <location>
        <begin position="1046"/>
        <end position="1058"/>
    </location>
</feature>
<dbReference type="PROSITE" id="PS50125">
    <property type="entry name" value="GUANYLATE_CYCLASE_2"/>
    <property type="match status" value="3"/>
</dbReference>
<comment type="similarity">
    <text evidence="2">Belongs to the cation transport ATPase (P-type) (TC 3.A.3) family. Type IV subfamily.</text>
</comment>
<feature type="compositionally biased region" description="Low complexity" evidence="16">
    <location>
        <begin position="541"/>
        <end position="556"/>
    </location>
</feature>
<feature type="active site" description="4-aspartylphosphate intermediate" evidence="13">
    <location>
        <position position="485"/>
    </location>
</feature>
<evidence type="ECO:0000256" key="12">
    <source>
        <dbReference type="ARBA" id="ARBA00034036"/>
    </source>
</evidence>
<feature type="compositionally biased region" description="Low complexity" evidence="16">
    <location>
        <begin position="1190"/>
        <end position="1199"/>
    </location>
</feature>
<evidence type="ECO:0000256" key="1">
    <source>
        <dbReference type="ARBA" id="ARBA00004141"/>
    </source>
</evidence>
<feature type="region of interest" description="Disordered" evidence="16">
    <location>
        <begin position="2847"/>
        <end position="3143"/>
    </location>
</feature>
<feature type="compositionally biased region" description="Basic and acidic residues" evidence="16">
    <location>
        <begin position="2903"/>
        <end position="2912"/>
    </location>
</feature>
<feature type="binding site" evidence="14">
    <location>
        <position position="1321"/>
    </location>
    <ligand>
        <name>ATP</name>
        <dbReference type="ChEBI" id="CHEBI:30616"/>
    </ligand>
</feature>
<evidence type="ECO:0000256" key="16">
    <source>
        <dbReference type="SAM" id="MobiDB-lite"/>
    </source>
</evidence>
<dbReference type="InterPro" id="IPR023298">
    <property type="entry name" value="ATPase_P-typ_TM_dom_sf"/>
</dbReference>
<dbReference type="Pfam" id="PF16209">
    <property type="entry name" value="PhoLip_ATPase_N"/>
    <property type="match status" value="1"/>
</dbReference>
<feature type="transmembrane region" description="Helical" evidence="17">
    <location>
        <begin position="368"/>
        <end position="387"/>
    </location>
</feature>
<feature type="domain" description="Guanylate cyclase" evidence="18">
    <location>
        <begin position="3850"/>
        <end position="3887"/>
    </location>
</feature>
<dbReference type="NCBIfam" id="TIGR01494">
    <property type="entry name" value="ATPase_P-type"/>
    <property type="match status" value="1"/>
</dbReference>
<dbReference type="Pfam" id="PF16212">
    <property type="entry name" value="PhoLip_ATPase_C"/>
    <property type="match status" value="1"/>
</dbReference>
<feature type="binding site" evidence="14">
    <location>
        <position position="1386"/>
    </location>
    <ligand>
        <name>ATP</name>
        <dbReference type="ChEBI" id="CHEBI:30616"/>
    </ligand>
</feature>
<evidence type="ECO:0000256" key="10">
    <source>
        <dbReference type="ARBA" id="ARBA00022989"/>
    </source>
</evidence>
<dbReference type="VEuPathDB" id="CryptoDB:Cvel_5641"/>
<feature type="domain" description="Guanylate cyclase" evidence="18">
    <location>
        <begin position="2468"/>
        <end position="2750"/>
    </location>
</feature>
<comment type="subcellular location">
    <subcellularLocation>
        <location evidence="1">Membrane</location>
        <topology evidence="1">Multi-pass membrane protein</topology>
    </subcellularLocation>
</comment>
<dbReference type="InterPro" id="IPR018303">
    <property type="entry name" value="ATPase_P-typ_P_site"/>
</dbReference>
<keyword evidence="10 17" id="KW-1133">Transmembrane helix</keyword>
<feature type="compositionally biased region" description="Polar residues" evidence="16">
    <location>
        <begin position="2682"/>
        <end position="2692"/>
    </location>
</feature>
<feature type="binding site" evidence="14">
    <location>
        <position position="1646"/>
    </location>
    <ligand>
        <name>ATP</name>
        <dbReference type="ChEBI" id="CHEBI:30616"/>
    </ligand>
</feature>
<feature type="compositionally biased region" description="Polar residues" evidence="16">
    <location>
        <begin position="2079"/>
        <end position="2092"/>
    </location>
</feature>
<dbReference type="GO" id="GO:0005524">
    <property type="term" value="F:ATP binding"/>
    <property type="evidence" value="ECO:0007669"/>
    <property type="project" value="UniProtKB-KW"/>
</dbReference>
<evidence type="ECO:0000256" key="9">
    <source>
        <dbReference type="ARBA" id="ARBA00022967"/>
    </source>
</evidence>
<keyword evidence="6 14" id="KW-0547">Nucleotide-binding</keyword>
<feature type="transmembrane region" description="Helical" evidence="17">
    <location>
        <begin position="3491"/>
        <end position="3512"/>
    </location>
</feature>
<feature type="compositionally biased region" description="Low complexity" evidence="16">
    <location>
        <begin position="3235"/>
        <end position="3246"/>
    </location>
</feature>
<feature type="compositionally biased region" description="Low complexity" evidence="16">
    <location>
        <begin position="3030"/>
        <end position="3064"/>
    </location>
</feature>
<feature type="compositionally biased region" description="Polar residues" evidence="16">
    <location>
        <begin position="2913"/>
        <end position="2922"/>
    </location>
</feature>
<feature type="region of interest" description="Disordered" evidence="16">
    <location>
        <begin position="3626"/>
        <end position="3818"/>
    </location>
</feature>
<evidence type="ECO:0000256" key="2">
    <source>
        <dbReference type="ARBA" id="ARBA00008109"/>
    </source>
</evidence>
<feature type="compositionally biased region" description="Polar residues" evidence="16">
    <location>
        <begin position="2869"/>
        <end position="2881"/>
    </location>
</feature>
<evidence type="ECO:0000256" key="13">
    <source>
        <dbReference type="PIRSR" id="PIRSR606539-1"/>
    </source>
</evidence>
<protein>
    <recommendedName>
        <fullName evidence="3">P-type phospholipid transporter</fullName>
        <ecNumber evidence="3">7.6.2.1</ecNumber>
    </recommendedName>
</protein>
<dbReference type="PhylomeDB" id="A0A0G4H3R3"/>
<feature type="transmembrane region" description="Helical" evidence="17">
    <location>
        <begin position="1758"/>
        <end position="1778"/>
    </location>
</feature>
<dbReference type="InterPro" id="IPR001757">
    <property type="entry name" value="P_typ_ATPase"/>
</dbReference>
<feature type="compositionally biased region" description="Polar residues" evidence="16">
    <location>
        <begin position="1159"/>
        <end position="1170"/>
    </location>
</feature>
<feature type="compositionally biased region" description="Polar residues" evidence="16">
    <location>
        <begin position="3080"/>
        <end position="3090"/>
    </location>
</feature>
<feature type="binding site" evidence="14">
    <location>
        <position position="1672"/>
    </location>
    <ligand>
        <name>ATP</name>
        <dbReference type="ChEBI" id="CHEBI:30616"/>
    </ligand>
</feature>
<feature type="compositionally biased region" description="Gly residues" evidence="16">
    <location>
        <begin position="4161"/>
        <end position="4178"/>
    </location>
</feature>
<dbReference type="GO" id="GO:0045332">
    <property type="term" value="P:phospholipid translocation"/>
    <property type="evidence" value="ECO:0007669"/>
    <property type="project" value="TreeGrafter"/>
</dbReference>
<dbReference type="EMBL" id="CDMZ01001842">
    <property type="protein sequence ID" value="CEM38262.1"/>
    <property type="molecule type" value="Genomic_DNA"/>
</dbReference>
<dbReference type="PANTHER" id="PTHR24092:SF150">
    <property type="entry name" value="PHOSPHOLIPID-TRANSPORTING ATPASE"/>
    <property type="match status" value="1"/>
</dbReference>
<feature type="binding site" evidence="14">
    <location>
        <position position="1362"/>
    </location>
    <ligand>
        <name>ATP</name>
        <dbReference type="ChEBI" id="CHEBI:30616"/>
    </ligand>
</feature>
<accession>A0A0G4H3R3</accession>
<feature type="binding site" evidence="14">
    <location>
        <position position="486"/>
    </location>
    <ligand>
        <name>ATP</name>
        <dbReference type="ChEBI" id="CHEBI:30616"/>
    </ligand>
</feature>
<feature type="transmembrane region" description="Helical" evidence="17">
    <location>
        <begin position="1784"/>
        <end position="1801"/>
    </location>
</feature>
<feature type="region of interest" description="Disordered" evidence="16">
    <location>
        <begin position="2567"/>
        <end position="2600"/>
    </location>
</feature>
<evidence type="ECO:0000256" key="14">
    <source>
        <dbReference type="PIRSR" id="PIRSR606539-2"/>
    </source>
</evidence>
<feature type="transmembrane region" description="Helical" evidence="17">
    <location>
        <begin position="1725"/>
        <end position="1746"/>
    </location>
</feature>
<evidence type="ECO:0000256" key="7">
    <source>
        <dbReference type="ARBA" id="ARBA00022840"/>
    </source>
</evidence>
<dbReference type="Gene3D" id="3.40.50.1000">
    <property type="entry name" value="HAD superfamily/HAD-like"/>
    <property type="match status" value="1"/>
</dbReference>
<feature type="region of interest" description="Disordered" evidence="16">
    <location>
        <begin position="3180"/>
        <end position="3246"/>
    </location>
</feature>
<dbReference type="InterPro" id="IPR023299">
    <property type="entry name" value="ATPase_P-typ_cyto_dom_N"/>
</dbReference>
<dbReference type="CDD" id="cd07302">
    <property type="entry name" value="CHD"/>
    <property type="match status" value="3"/>
</dbReference>
<keyword evidence="11 17" id="KW-0472">Membrane</keyword>
<feature type="transmembrane region" description="Helical" evidence="17">
    <location>
        <begin position="2239"/>
        <end position="2262"/>
    </location>
</feature>
<dbReference type="Pfam" id="PF00211">
    <property type="entry name" value="Guanylate_cyc"/>
    <property type="match status" value="4"/>
</dbReference>
<dbReference type="InterPro" id="IPR032630">
    <property type="entry name" value="P_typ_ATPase_c"/>
</dbReference>
<feature type="compositionally biased region" description="Basic and acidic residues" evidence="16">
    <location>
        <begin position="779"/>
        <end position="792"/>
    </location>
</feature>
<organism evidence="19">
    <name type="scientific">Chromera velia CCMP2878</name>
    <dbReference type="NCBI Taxonomy" id="1169474"/>
    <lineage>
        <taxon>Eukaryota</taxon>
        <taxon>Sar</taxon>
        <taxon>Alveolata</taxon>
        <taxon>Colpodellida</taxon>
        <taxon>Chromeraceae</taxon>
        <taxon>Chromera</taxon>
    </lineage>
</organism>
<feature type="transmembrane region" description="Helical" evidence="17">
    <location>
        <begin position="1813"/>
        <end position="1832"/>
    </location>
</feature>
<name>A0A0G4H3R3_9ALVE</name>
<dbReference type="InterPro" id="IPR008250">
    <property type="entry name" value="ATPase_P-typ_transduc_dom_A_sf"/>
</dbReference>
<feature type="region of interest" description="Disordered" evidence="16">
    <location>
        <begin position="162"/>
        <end position="209"/>
    </location>
</feature>
<feature type="compositionally biased region" description="Gly residues" evidence="16">
    <location>
        <begin position="640"/>
        <end position="651"/>
    </location>
</feature>
<feature type="compositionally biased region" description="Gly residues" evidence="16">
    <location>
        <begin position="3223"/>
        <end position="3234"/>
    </location>
</feature>
<dbReference type="InterPro" id="IPR023214">
    <property type="entry name" value="HAD_sf"/>
</dbReference>
<evidence type="ECO:0000256" key="3">
    <source>
        <dbReference type="ARBA" id="ARBA00012189"/>
    </source>
</evidence>
<feature type="compositionally biased region" description="Basic and acidic residues" evidence="16">
    <location>
        <begin position="3650"/>
        <end position="3660"/>
    </location>
</feature>
<feature type="binding site" evidence="14">
    <location>
        <position position="485"/>
    </location>
    <ligand>
        <name>ATP</name>
        <dbReference type="ChEBI" id="CHEBI:30616"/>
    </ligand>
</feature>
<feature type="binding site" evidence="15">
    <location>
        <position position="1672"/>
    </location>
    <ligand>
        <name>Mg(2+)</name>
        <dbReference type="ChEBI" id="CHEBI:18420"/>
    </ligand>
</feature>
<dbReference type="SUPFAM" id="SSF56784">
    <property type="entry name" value="HAD-like"/>
    <property type="match status" value="1"/>
</dbReference>
<feature type="compositionally biased region" description="Basic and acidic residues" evidence="16">
    <location>
        <begin position="929"/>
        <end position="940"/>
    </location>
</feature>
<feature type="region of interest" description="Disordered" evidence="16">
    <location>
        <begin position="915"/>
        <end position="940"/>
    </location>
</feature>
<keyword evidence="8 15" id="KW-0460">Magnesium</keyword>
<feature type="binding site" evidence="14">
    <location>
        <position position="1501"/>
    </location>
    <ligand>
        <name>ATP</name>
        <dbReference type="ChEBI" id="CHEBI:30616"/>
    </ligand>
</feature>
<feature type="binding site" evidence="15">
    <location>
        <position position="487"/>
    </location>
    <ligand>
        <name>Mg(2+)</name>
        <dbReference type="ChEBI" id="CHEBI:18420"/>
    </ligand>
</feature>
<dbReference type="Gene3D" id="3.30.70.1230">
    <property type="entry name" value="Nucleotide cyclase"/>
    <property type="match status" value="3"/>
</dbReference>
<feature type="compositionally biased region" description="Low complexity" evidence="16">
    <location>
        <begin position="3108"/>
        <end position="3127"/>
    </location>
</feature>
<feature type="compositionally biased region" description="Polar residues" evidence="16">
    <location>
        <begin position="3695"/>
        <end position="3704"/>
    </location>
</feature>
<dbReference type="InterPro" id="IPR032631">
    <property type="entry name" value="P-type_ATPase_N"/>
</dbReference>
<dbReference type="InterPro" id="IPR001054">
    <property type="entry name" value="A/G_cyclase"/>
</dbReference>
<dbReference type="GO" id="GO:0016887">
    <property type="term" value="F:ATP hydrolysis activity"/>
    <property type="evidence" value="ECO:0007669"/>
    <property type="project" value="InterPro"/>
</dbReference>
<dbReference type="SUPFAM" id="SSF81665">
    <property type="entry name" value="Calcium ATPase, transmembrane domain M"/>
    <property type="match status" value="1"/>
</dbReference>
<feature type="region of interest" description="Disordered" evidence="16">
    <location>
        <begin position="2617"/>
        <end position="2702"/>
    </location>
</feature>
<reference evidence="19" key="1">
    <citation type="submission" date="2014-11" db="EMBL/GenBank/DDBJ databases">
        <authorList>
            <person name="Otto D Thomas"/>
            <person name="Naeem Raeece"/>
        </authorList>
    </citation>
    <scope>NUCLEOTIDE SEQUENCE</scope>
</reference>
<evidence type="ECO:0000256" key="17">
    <source>
        <dbReference type="SAM" id="Phobius"/>
    </source>
</evidence>
<feature type="region of interest" description="Disordered" evidence="16">
    <location>
        <begin position="1046"/>
        <end position="1199"/>
    </location>
</feature>
<feature type="compositionally biased region" description="Pro residues" evidence="16">
    <location>
        <begin position="3709"/>
        <end position="3718"/>
    </location>
</feature>
<feature type="region of interest" description="Disordered" evidence="16">
    <location>
        <begin position="1213"/>
        <end position="1297"/>
    </location>
</feature>
<feature type="compositionally biased region" description="Gly residues" evidence="16">
    <location>
        <begin position="2667"/>
        <end position="2679"/>
    </location>
</feature>
<feature type="transmembrane region" description="Helical" evidence="17">
    <location>
        <begin position="3344"/>
        <end position="3367"/>
    </location>
</feature>
<feature type="binding site" evidence="14">
    <location>
        <position position="1503"/>
    </location>
    <ligand>
        <name>ATP</name>
        <dbReference type="ChEBI" id="CHEBI:30616"/>
    </ligand>
</feature>
<feature type="compositionally biased region" description="Pro residues" evidence="16">
    <location>
        <begin position="2961"/>
        <end position="2977"/>
    </location>
</feature>
<dbReference type="SUPFAM" id="SSF81660">
    <property type="entry name" value="Metal cation-transporting ATPase, ATP-binding domain N"/>
    <property type="match status" value="1"/>
</dbReference>
<feature type="compositionally biased region" description="Low complexity" evidence="16">
    <location>
        <begin position="4085"/>
        <end position="4098"/>
    </location>
</feature>
<dbReference type="Gene3D" id="2.70.150.10">
    <property type="entry name" value="Calcium-transporting ATPase, cytoplasmic transduction domain A"/>
    <property type="match status" value="1"/>
</dbReference>
<feature type="binding site" evidence="15">
    <location>
        <position position="1668"/>
    </location>
    <ligand>
        <name>Mg(2+)</name>
        <dbReference type="ChEBI" id="CHEBI:18420"/>
    </ligand>
</feature>
<evidence type="ECO:0000313" key="19">
    <source>
        <dbReference type="EMBL" id="CEM38262.1"/>
    </source>
</evidence>
<proteinExistence type="inferred from homology"/>
<feature type="compositionally biased region" description="Basic and acidic residues" evidence="16">
    <location>
        <begin position="4054"/>
        <end position="4067"/>
    </location>
</feature>
<comment type="catalytic activity">
    <reaction evidence="12">
        <text>ATP + H2O + phospholipidSide 1 = ADP + phosphate + phospholipidSide 2.</text>
        <dbReference type="EC" id="7.6.2.1"/>
    </reaction>
</comment>
<feature type="compositionally biased region" description="Basic and acidic residues" evidence="16">
    <location>
        <begin position="851"/>
        <end position="871"/>
    </location>
</feature>
<feature type="compositionally biased region" description="Low complexity" evidence="16">
    <location>
        <begin position="1132"/>
        <end position="1142"/>
    </location>
</feature>
<dbReference type="NCBIfam" id="TIGR01652">
    <property type="entry name" value="ATPase-Plipid"/>
    <property type="match status" value="1"/>
</dbReference>
<dbReference type="EC" id="7.6.2.1" evidence="3"/>
<feature type="binding site" evidence="14">
    <location>
        <position position="487"/>
    </location>
    <ligand>
        <name>ATP</name>
        <dbReference type="ChEBI" id="CHEBI:30616"/>
    </ligand>
</feature>
<evidence type="ECO:0000256" key="5">
    <source>
        <dbReference type="ARBA" id="ARBA00022723"/>
    </source>
</evidence>
<dbReference type="InterPro" id="IPR006539">
    <property type="entry name" value="P-type_ATPase_IV"/>
</dbReference>
<feature type="binding site" evidence="14">
    <location>
        <position position="1502"/>
    </location>
    <ligand>
        <name>ATP</name>
        <dbReference type="ChEBI" id="CHEBI:30616"/>
    </ligand>
</feature>
<dbReference type="Pfam" id="PF13246">
    <property type="entry name" value="Cation_ATPase"/>
    <property type="match status" value="1"/>
</dbReference>
<feature type="compositionally biased region" description="Basic and acidic residues" evidence="16">
    <location>
        <begin position="557"/>
        <end position="567"/>
    </location>
</feature>
<feature type="binding site" evidence="15">
    <location>
        <position position="485"/>
    </location>
    <ligand>
        <name>Mg(2+)</name>
        <dbReference type="ChEBI" id="CHEBI:18420"/>
    </ligand>
</feature>
<feature type="region of interest" description="Disordered" evidence="16">
    <location>
        <begin position="4048"/>
        <end position="4119"/>
    </location>
</feature>
<sequence length="4178" mass="451304">MPSELSRARGTGLGDDLKDSEKPALREIHINPPPEIHNDFCSNHVRTHRYTFWNFLPVNLFEQFHRMGNIWFLIITIIQLTFPDLSPTSQYATLIPLVGVLVFTMVKDGYEDYLRYLSDRKMNNKLALVINSRSLPEEEHRIGLGGLRTVLAVRSSRTFNQSRISTSAPVGPQRGARSAPNVGGSRANTNGGNTLGRGASSNAGTRAPSSILAPTHKRWADLEVGDILRMSNEEEIPADLVVLSTSNPEGECFVNTAALDGETNLKVVHAATDTKGETTDESILKLRGYLSCDPPSERFDSFHGSLKLDKLFTHSSLDATNIVYRGSSLRNTDVLYGLVVYTGRDSRVVRNYTRAPSKRSHIERKINVYLLLILFLILCAVLVSALLRVQFLSPRVSEYEALTGFPLVLNSEEILKSVLTFIVLYNNFIPISVYVTVDFVRLIQKFLIDSDPDLAFSKRGENRNVQVRSSSLNDDLGQVDFVFSDKTGTITENEMYFAACSVGGRMYGNIGALGFKDFDETPMTALDEAVTDKSGAVHVHQQSQQLQQQQQQVQQQGEREREQKEQEDLSPSDQKGEKEKENEGKEDTHHHPHLRRVKHQEEPMEEAGSPFRHRSCRVPSNLSSGEGGGGQAREGKRGGGENGTAEGGVGGGERDASMSKGGKSGEGGAFSSSDKFHLQLKEFPIEAEGGNSDTSSFLWDDGASEIQPQQQQQQLVERAGNLPPSSLQREDSETQVPFNETRPLSLPVLKGVSPGRPTHSPRAGGAAETARFGHSPSPSDHRGGLKGQEGKGENAVPRSSDSDFSVPSEPVSPPTAKTKPPALDTPGLRTRRQRNTEASPTRPLAGPLEAAEIREDGRKTENNEPGREKNKSVSLPLEGILPTTFHGAGTGRGTNAWLPEEGRSGHVAFEQPVSDAEDAQAGAHGQSAQRKDRQPDSRRSEHVMRLLRDLPEFVDVEVRDSGARHFPDASILKDLTGGGRRAELIHSFLKALAVCNSVLPNSFLEKGGAASRAGSVVDSEEAGGNHRGGGGVLRGHTTLGIIQAAQERRRQSLHEGERKRRKSTGDLQRNAGATELLNRMIKDEQGTGGGTADAQEATGGGGGTAVGRKRNASVPGLLSGEGSPAIPHPTASGSPGPHTPSVTPSPSPVPRGDHCGAMQSATTRQVSSSGPPKKTKKKAEQGGHQRHTQAAPAGVSTVSAASPAAAFETFADEMGASPDRTTPVEPSSVHRQGRGDATEAGGGGWHHHHHHRGNSNGGPALGSPLRQEEGGKEHDEDREREGLGGHEHEEGGQCGRDASVDFTELVDLLMEISYQSASPDEEALVIGARSLGYTLAARTNKRMVMDIHGEMRNFHIIGIHDFTPARRCMSVVVKEDDSGGATLYCKGADSVVLTKLAHNQRGKRAARMRRHTSKFAYRGLRVLLVARRFLSATELSQYKNAFEEARSALINREERMEMLADLYERDLELLGATAIEDKIQEGVPDTVCALVDGGVSVWMLTGDKKETAMNVAYSCQLVRPRFRVFDACLPERTRGPPGATSGTGLNSLGVQKKQLMEMFNRFRKEAKTFRRLSQETTATGGLEEVRRSTTSDQKKLLSNEGIPIALVVDGHTLYAINEAPETQAIFLSMANACRTVIACRVAPAQKAQLVRLVKTGLRPQPLTLAIGDGGNDVAMLHEADVGVGVMGNEGMQAVRASDYTLGQFRFLKPLLFVHGRLNYNRISFVILYSFFKNIVLVIPSFLFVFFNGFSGTSLYESWVLVSYNVLWTSIPVVLVGILEEDVPYAPLILPLCPVLYLQGQLRQAFNAWRFVRWIAQAVTYAFLAFLSMLLAVRREATLPDGKTLDLYAVGVGVFLNVLWLVTLKVLIQSKRLSPLFLFVSMVLSVVFFYPSIFAYSASGFPSKQMRGVAEALFRSPDYWLAFFLCTSCTLLLEVGQMTIRTLLLETPIDVVARWCAANRLLLGVFYRAILEGRRRGEGGAQRRFRPFWWFGRRDERQKNIKGGPSAANGHKGGDTLRSGGPPSMGGRKGLLQHGGDPSPSSPNHQQQQHSADYSNENGGPQAAHANANGEIPVLRNPESEQQQRLMSRTDSLASREADSPQGGGGLVQRQGSVLTSLTSHRGKGDEEEEDGVSVDTVRRTGKELESLIKFKFPAPEVPAHLRRRVILKLPSEDWAFESADGDDEKSSEYESPGPHSSSRAKTREEAELDRISHPLFLYFRDKTIEADYKRYQQMLIRSSLLPIRLVLILVLVLSVVYAVSAVEGDARTSPLEDVLYAAPPAFFLLIGATYLPNFEKRYQITTMTLFAFAVIVKTILDALTKNDGLAASAMVPVLSFVVFRLTFLSAFLLNVMHVCFFTFRYTFISEKSPSDELIIDIQMSAYRVLRLCQYLPVLLAITTVSAFVGHRLEYTHRLQYMTNRETWRQRRRQRTILNQMLPAKIVDRLIQEEMRTGLRGHEVIAEDRGLVSVVFCDVYEFQELVFLLPPLHLVEILDALFRHFDRCADSFVCTKIETVAETYLAAAGLDGDVEGDEGGGGAEANNECKDANGCSAVTPADAQREHVSAVATNGDGGEKEKPAQVVSSSVLSLGEGEDKEPKGARDALAALRMAQMMLEVAKKVSFQRPPDRDRKGGTNSQENSPTAGGGIGIGEFDGHSPFFRPALSGENVGGDAGGGGGAIGNSPITSNRSQLQRGGGERERGDRTSLLSLVSAIRVKIGIHSGRVISGVVGMRKPQYALFGDTVNTASRMKTTGQPDHIHVSNTTYDLLNQTSNASELDWEHRKTTVKGKGEMDTYLLRCDRGQAARLRKEVMEGGGGGITETMRSSGGGFLFSGQRDNAMMVIPSTPASKAASSAGGESRRNRRSSANPQHQDGGAQSATSSRRHLVLNRSNLSFPVDDGDGEERMSRETRRASTPQTSSPRPQWRWADPSSPRGGGGGRESTQMISKGKGTEAHPARLPGLPPAQPVSPTSSPPMSPRSAAARSSAAGKSPEQRKRALQTLRSIASERMAADSPLSAGSRPGVPRVEPAAAAAAASSHGQQQQQGGVDREAAPSSSSRPAPLRLEQEALHATEPPNSPPTRSQLLNSRESGGPSIPPGGDRGNTRQSVASLSRVPSRASSSKGSRVGLSWQRERGSQQQAELSIWGDRRARLAEDMADMRGDAVSRLGGDIEGGVTVLKKKTREVEGPGLLDKGGGSFRSRPGGQQGGEGEEGGLVKSSTGVQGGVEKSGGGSTSIQQAQQQQQQATQLTAETEAVMNAGALEHKYRRTWYLEFVDPEVRDSFLRYIYNRHGAMKRIVLAMVVWIGFYTLQSIQLAFTLPWGIRTREGSEFPTAVRDAHTVDYAAFAAVRGVSCLIFVLVALGLWFSKNDQFRQNIGNMLPPERLSLALGLIITADAVLTLTMTQWAYECTEGRPPEDCLPNAGDSDLQGSLEYESLAEVFFWITILSHNSGLRFSYVLGFNLSICVATVVSSTVSCLSGGRGCSDLANGIISPSVFITSFALVNVVASYFKEREDRRAWASWELSCSVQTRATRLLSEMMPRQVIAELENDQARLAYQHDNLTFLFADICGFTAWAKQVDARKVVEALTQLFSLFDQETTNCGVYKVCTIGDAYVAISEPSVGASLTDGEPGDVGGASDRLEATPAGAREKGEKEKEKRRGSKSPPLPDGDAGSLASPLPVMSPPGPTPPPKVNNNLKQQNGHAPDLPKPVQPPPKLSALPSLASGANSPHARPALDPAVDVPGISGGGVPSPPLSPGSLARNLRPALRKQKERSEGGDPEAPGEGFERKDKRKMSVVFKDAKPEVSPSGDEPPDAMAVDGCDRMFKFAHAIMGHIGTVRERLKIPNLDMRIGMHFGKCVGGVIGSGRLRYDIWGLDVLTGTAMEQNGIPGKIVASAALKSFVNRVPEFEHRFEWKFHKEVTVQDKNTRTYVVVDCLSPLLQGGPDRARQAPRCICAAVRDAVPTGGSTTKEAAAAVGVCPVHGQSGGDLGGGRGAQGQPEVKVSIDSAGPGQGAGVGGGLSVHLLHPPGGGDSSGRAIRRGHTSDALRLSDAARDASVGEDREQQGLLGQSGGMHMGGLGMSGSQQGGHTAAAAAGRVPPIGSLASPDGETNSRVARRRVRTAESLTISLQSGGRQAALDQLRRESASMGSQPRSPMVGGGAGGGPGGEAKLGAP</sequence>
<feature type="binding site" evidence="14">
    <location>
        <position position="1421"/>
    </location>
    <ligand>
        <name>ATP</name>
        <dbReference type="ChEBI" id="CHEBI:30616"/>
    </ligand>
</feature>
<feature type="compositionally biased region" description="Low complexity" evidence="16">
    <location>
        <begin position="3719"/>
        <end position="3732"/>
    </location>
</feature>
<feature type="transmembrane region" description="Helical" evidence="17">
    <location>
        <begin position="2298"/>
        <end position="2316"/>
    </location>
</feature>
<keyword evidence="4 17" id="KW-0812">Transmembrane</keyword>
<feature type="region of interest" description="Disordered" evidence="16">
    <location>
        <begin position="532"/>
        <end position="900"/>
    </location>
</feature>